<dbReference type="GO" id="GO:0008270">
    <property type="term" value="F:zinc ion binding"/>
    <property type="evidence" value="ECO:0007669"/>
    <property type="project" value="UniProtKB-KW"/>
</dbReference>
<keyword evidence="10" id="KW-0943">RNA-mediated gene silencing</keyword>
<dbReference type="InterPro" id="IPR054081">
    <property type="entry name" value="Lin-28A-like_Znf-CCHC_2"/>
</dbReference>
<evidence type="ECO:0000256" key="11">
    <source>
        <dbReference type="ARBA" id="ARBA00023242"/>
    </source>
</evidence>
<sequence length="281" mass="30931">MFGASVLVLTTSRFPPRARGFNQTVLSSSLCWNTGKPLYPSLYGVMCDRNRRSVLSVLKKNERYTLLPRQKKAHSRSARKPSSTSSGGGRGGLQRRQGFCKWFNVAKGWGFITPDDGGVDVFVHQTTIHKNGFRSLAEGERVEFDSKPSAQGVESTYVCAPGGQECRGSDRRPMSRKKPRKIRCYNCGDFANHIAVKCPHGPLPKRCHSCKSTDHLIADCPIKESVSPPPPQVMGPSGLMQQQQQQQQPRRPPRNGNNGSSPENGYSPVAGLGVMGLQRHV</sequence>
<dbReference type="PROSITE" id="PS51857">
    <property type="entry name" value="CSD_2"/>
    <property type="match status" value="1"/>
</dbReference>
<dbReference type="InterPro" id="IPR012340">
    <property type="entry name" value="NA-bd_OB-fold"/>
</dbReference>
<name>A0AAV4HU83_9GAST</name>
<dbReference type="Pfam" id="PF00313">
    <property type="entry name" value="CSD"/>
    <property type="match status" value="1"/>
</dbReference>
<evidence type="ECO:0000256" key="4">
    <source>
        <dbReference type="ARBA" id="ARBA00022490"/>
    </source>
</evidence>
<dbReference type="SUPFAM" id="SSF50249">
    <property type="entry name" value="Nucleic acid-binding proteins"/>
    <property type="match status" value="1"/>
</dbReference>
<dbReference type="GO" id="GO:0031054">
    <property type="term" value="P:pre-miRNA processing"/>
    <property type="evidence" value="ECO:0007669"/>
    <property type="project" value="TreeGrafter"/>
</dbReference>
<dbReference type="PRINTS" id="PR00050">
    <property type="entry name" value="COLDSHOCK"/>
</dbReference>
<dbReference type="SUPFAM" id="SSF57756">
    <property type="entry name" value="Retrovirus zinc finger-like domains"/>
    <property type="match status" value="1"/>
</dbReference>
<comment type="caution">
    <text evidence="14">The sequence shown here is derived from an EMBL/GenBank/DDBJ whole genome shotgun (WGS) entry which is preliminary data.</text>
</comment>
<dbReference type="GO" id="GO:0003729">
    <property type="term" value="F:mRNA binding"/>
    <property type="evidence" value="ECO:0007669"/>
    <property type="project" value="TreeGrafter"/>
</dbReference>
<feature type="domain" description="CSD" evidence="13">
    <location>
        <begin position="95"/>
        <end position="155"/>
    </location>
</feature>
<dbReference type="InterPro" id="IPR011129">
    <property type="entry name" value="CSD"/>
</dbReference>
<feature type="compositionally biased region" description="Polar residues" evidence="12">
    <location>
        <begin position="255"/>
        <end position="264"/>
    </location>
</feature>
<dbReference type="PANTHER" id="PTHR46109:SF1">
    <property type="entry name" value="PROTEIN LIN-28 HOMOLOG"/>
    <property type="match status" value="1"/>
</dbReference>
<keyword evidence="15" id="KW-1185">Reference proteome</keyword>
<evidence type="ECO:0000256" key="1">
    <source>
        <dbReference type="ARBA" id="ARBA00004496"/>
    </source>
</evidence>
<comment type="subcellular location">
    <subcellularLocation>
        <location evidence="1">Cytoplasm</location>
    </subcellularLocation>
    <subcellularLocation>
        <location evidence="2">Nucleus</location>
        <location evidence="2">Nucleolus</location>
    </subcellularLocation>
</comment>
<gene>
    <name evidence="14" type="ORF">ElyMa_002817900</name>
</gene>
<dbReference type="AlphaFoldDB" id="A0AAV4HU83"/>
<comment type="similarity">
    <text evidence="3">Belongs to the lin-28 family.</text>
</comment>
<evidence type="ECO:0000256" key="9">
    <source>
        <dbReference type="ARBA" id="ARBA00022884"/>
    </source>
</evidence>
<dbReference type="GO" id="GO:0005730">
    <property type="term" value="C:nucleolus"/>
    <property type="evidence" value="ECO:0007669"/>
    <property type="project" value="UniProtKB-SubCell"/>
</dbReference>
<keyword evidence="11" id="KW-0539">Nucleus</keyword>
<keyword evidence="9" id="KW-0694">RNA-binding</keyword>
<dbReference type="GO" id="GO:0005737">
    <property type="term" value="C:cytoplasm"/>
    <property type="evidence" value="ECO:0007669"/>
    <property type="project" value="UniProtKB-SubCell"/>
</dbReference>
<dbReference type="PANTHER" id="PTHR46109">
    <property type="entry name" value="PROTEIN LIN-28"/>
    <property type="match status" value="1"/>
</dbReference>
<keyword evidence="5" id="KW-0479">Metal-binding</keyword>
<evidence type="ECO:0000256" key="8">
    <source>
        <dbReference type="ARBA" id="ARBA00022833"/>
    </source>
</evidence>
<dbReference type="Proteomes" id="UP000762676">
    <property type="component" value="Unassembled WGS sequence"/>
</dbReference>
<feature type="region of interest" description="Disordered" evidence="12">
    <location>
        <begin position="221"/>
        <end position="281"/>
    </location>
</feature>
<dbReference type="InterPro" id="IPR051373">
    <property type="entry name" value="Lin-28_RNA-binding"/>
</dbReference>
<evidence type="ECO:0000256" key="3">
    <source>
        <dbReference type="ARBA" id="ARBA00008840"/>
    </source>
</evidence>
<dbReference type="Gene3D" id="2.40.50.140">
    <property type="entry name" value="Nucleic acid-binding proteins"/>
    <property type="match status" value="1"/>
</dbReference>
<dbReference type="SMART" id="SM00357">
    <property type="entry name" value="CSP"/>
    <property type="match status" value="1"/>
</dbReference>
<evidence type="ECO:0000259" key="13">
    <source>
        <dbReference type="PROSITE" id="PS51857"/>
    </source>
</evidence>
<evidence type="ECO:0000256" key="5">
    <source>
        <dbReference type="ARBA" id="ARBA00022723"/>
    </source>
</evidence>
<evidence type="ECO:0000256" key="12">
    <source>
        <dbReference type="SAM" id="MobiDB-lite"/>
    </source>
</evidence>
<organism evidence="14 15">
    <name type="scientific">Elysia marginata</name>
    <dbReference type="NCBI Taxonomy" id="1093978"/>
    <lineage>
        <taxon>Eukaryota</taxon>
        <taxon>Metazoa</taxon>
        <taxon>Spiralia</taxon>
        <taxon>Lophotrochozoa</taxon>
        <taxon>Mollusca</taxon>
        <taxon>Gastropoda</taxon>
        <taxon>Heterobranchia</taxon>
        <taxon>Euthyneura</taxon>
        <taxon>Panpulmonata</taxon>
        <taxon>Sacoglossa</taxon>
        <taxon>Placobranchoidea</taxon>
        <taxon>Plakobranchidae</taxon>
        <taxon>Elysia</taxon>
    </lineage>
</organism>
<dbReference type="InterPro" id="IPR002059">
    <property type="entry name" value="CSP_DNA-bd"/>
</dbReference>
<evidence type="ECO:0000313" key="14">
    <source>
        <dbReference type="EMBL" id="GFS00579.1"/>
    </source>
</evidence>
<reference evidence="14 15" key="1">
    <citation type="journal article" date="2021" name="Elife">
        <title>Chloroplast acquisition without the gene transfer in kleptoplastic sea slugs, Plakobranchus ocellatus.</title>
        <authorList>
            <person name="Maeda T."/>
            <person name="Takahashi S."/>
            <person name="Yoshida T."/>
            <person name="Shimamura S."/>
            <person name="Takaki Y."/>
            <person name="Nagai Y."/>
            <person name="Toyoda A."/>
            <person name="Suzuki Y."/>
            <person name="Arimoto A."/>
            <person name="Ishii H."/>
            <person name="Satoh N."/>
            <person name="Nishiyama T."/>
            <person name="Hasebe M."/>
            <person name="Maruyama T."/>
            <person name="Minagawa J."/>
            <person name="Obokata J."/>
            <person name="Shigenobu S."/>
        </authorList>
    </citation>
    <scope>NUCLEOTIDE SEQUENCE [LARGE SCALE GENOMIC DNA]</scope>
</reference>
<evidence type="ECO:0000256" key="7">
    <source>
        <dbReference type="ARBA" id="ARBA00022771"/>
    </source>
</evidence>
<protein>
    <submittedName>
        <fullName evidence="14">Lin-28-like protein</fullName>
    </submittedName>
</protein>
<accession>A0AAV4HU83</accession>
<dbReference type="SMART" id="SM00343">
    <property type="entry name" value="ZnF_C2HC"/>
    <property type="match status" value="2"/>
</dbReference>
<keyword evidence="7" id="KW-0863">Zinc-finger</keyword>
<dbReference type="EMBL" id="BMAT01005840">
    <property type="protein sequence ID" value="GFS00579.1"/>
    <property type="molecule type" value="Genomic_DNA"/>
</dbReference>
<keyword evidence="6" id="KW-0677">Repeat</keyword>
<dbReference type="Gene3D" id="4.10.60.10">
    <property type="entry name" value="Zinc finger, CCHC-type"/>
    <property type="match status" value="1"/>
</dbReference>
<feature type="compositionally biased region" description="Basic residues" evidence="12">
    <location>
        <begin position="69"/>
        <end position="79"/>
    </location>
</feature>
<evidence type="ECO:0000256" key="6">
    <source>
        <dbReference type="ARBA" id="ARBA00022737"/>
    </source>
</evidence>
<evidence type="ECO:0000256" key="2">
    <source>
        <dbReference type="ARBA" id="ARBA00004604"/>
    </source>
</evidence>
<dbReference type="InterPro" id="IPR036875">
    <property type="entry name" value="Znf_CCHC_sf"/>
</dbReference>
<keyword evidence="8" id="KW-0862">Zinc</keyword>
<dbReference type="CDD" id="cd04458">
    <property type="entry name" value="CSP_CDS"/>
    <property type="match status" value="1"/>
</dbReference>
<dbReference type="Pfam" id="PF21890">
    <property type="entry name" value="Lin-28A-like_zf-CCHC_2"/>
    <property type="match status" value="1"/>
</dbReference>
<evidence type="ECO:0000313" key="15">
    <source>
        <dbReference type="Proteomes" id="UP000762676"/>
    </source>
</evidence>
<evidence type="ECO:0000256" key="10">
    <source>
        <dbReference type="ARBA" id="ARBA00023158"/>
    </source>
</evidence>
<keyword evidence="4" id="KW-0963">Cytoplasm</keyword>
<feature type="region of interest" description="Disordered" evidence="12">
    <location>
        <begin position="68"/>
        <end position="93"/>
    </location>
</feature>
<dbReference type="InterPro" id="IPR001878">
    <property type="entry name" value="Znf_CCHC"/>
</dbReference>
<proteinExistence type="inferred from homology"/>